<evidence type="ECO:0000256" key="9">
    <source>
        <dbReference type="ARBA" id="ARBA00022777"/>
    </source>
</evidence>
<dbReference type="SUPFAM" id="SSF55874">
    <property type="entry name" value="ATPase domain of HSP90 chaperone/DNA topoisomerase II/histidine kinase"/>
    <property type="match status" value="1"/>
</dbReference>
<dbReference type="Gene3D" id="1.20.120.160">
    <property type="entry name" value="HPT domain"/>
    <property type="match status" value="1"/>
</dbReference>
<dbReference type="InterPro" id="IPR003594">
    <property type="entry name" value="HATPase_dom"/>
</dbReference>
<evidence type="ECO:0000259" key="19">
    <source>
        <dbReference type="PROSITE" id="PS50894"/>
    </source>
</evidence>
<dbReference type="CDD" id="cd17546">
    <property type="entry name" value="REC_hyHK_CKI1_RcsC-like"/>
    <property type="match status" value="1"/>
</dbReference>
<accession>A0A9D2HTK3</accession>
<keyword evidence="11 16" id="KW-1133">Transmembrane helix</keyword>
<dbReference type="GO" id="GO:0005886">
    <property type="term" value="C:plasma membrane"/>
    <property type="evidence" value="ECO:0007669"/>
    <property type="project" value="UniProtKB-SubCell"/>
</dbReference>
<reference evidence="20" key="2">
    <citation type="submission" date="2021-04" db="EMBL/GenBank/DDBJ databases">
        <authorList>
            <person name="Gilroy R."/>
        </authorList>
    </citation>
    <scope>NUCLEOTIDE SEQUENCE</scope>
    <source>
        <strain evidence="20">ChiHjej12B11-9795</strain>
    </source>
</reference>
<dbReference type="Pfam" id="PF00512">
    <property type="entry name" value="HisKA"/>
    <property type="match status" value="1"/>
</dbReference>
<evidence type="ECO:0000256" key="6">
    <source>
        <dbReference type="ARBA" id="ARBA00022553"/>
    </source>
</evidence>
<keyword evidence="10" id="KW-0067">ATP-binding</keyword>
<dbReference type="SUPFAM" id="SSF47226">
    <property type="entry name" value="Histidine-containing phosphotransfer domain, HPT domain"/>
    <property type="match status" value="1"/>
</dbReference>
<comment type="catalytic activity">
    <reaction evidence="1">
        <text>ATP + protein L-histidine = ADP + protein N-phospho-L-histidine.</text>
        <dbReference type="EC" id="2.7.13.3"/>
    </reaction>
</comment>
<dbReference type="Proteomes" id="UP000823862">
    <property type="component" value="Unassembled WGS sequence"/>
</dbReference>
<dbReference type="SMART" id="SM00388">
    <property type="entry name" value="HisKA"/>
    <property type="match status" value="1"/>
</dbReference>
<evidence type="ECO:0000256" key="4">
    <source>
        <dbReference type="ARBA" id="ARBA00022475"/>
    </source>
</evidence>
<keyword evidence="8 16" id="KW-0812">Transmembrane</keyword>
<evidence type="ECO:0000256" key="5">
    <source>
        <dbReference type="ARBA" id="ARBA00022519"/>
    </source>
</evidence>
<dbReference type="SMART" id="SM00448">
    <property type="entry name" value="REC"/>
    <property type="match status" value="1"/>
</dbReference>
<dbReference type="InterPro" id="IPR036890">
    <property type="entry name" value="HATPase_C_sf"/>
</dbReference>
<evidence type="ECO:0000256" key="1">
    <source>
        <dbReference type="ARBA" id="ARBA00000085"/>
    </source>
</evidence>
<dbReference type="PROSITE" id="PS50110">
    <property type="entry name" value="RESPONSE_REGULATORY"/>
    <property type="match status" value="1"/>
</dbReference>
<dbReference type="EMBL" id="DWZI01000020">
    <property type="protein sequence ID" value="HJA85270.1"/>
    <property type="molecule type" value="Genomic_DNA"/>
</dbReference>
<dbReference type="CDD" id="cd00082">
    <property type="entry name" value="HisKA"/>
    <property type="match status" value="1"/>
</dbReference>
<evidence type="ECO:0000259" key="17">
    <source>
        <dbReference type="PROSITE" id="PS50109"/>
    </source>
</evidence>
<dbReference type="Gene3D" id="1.10.287.130">
    <property type="match status" value="1"/>
</dbReference>
<feature type="modified residue" description="4-aspartylphosphate" evidence="14">
    <location>
        <position position="579"/>
    </location>
</feature>
<keyword evidence="5" id="KW-0997">Cell inner membrane</keyword>
<comment type="subcellular location">
    <subcellularLocation>
        <location evidence="2">Cell inner membrane</location>
        <topology evidence="2">Multi-pass membrane protein</topology>
    </subcellularLocation>
</comment>
<dbReference type="GO" id="GO:0009927">
    <property type="term" value="F:histidine phosphotransfer kinase activity"/>
    <property type="evidence" value="ECO:0007669"/>
    <property type="project" value="TreeGrafter"/>
</dbReference>
<protein>
    <recommendedName>
        <fullName evidence="3">histidine kinase</fullName>
        <ecNumber evidence="3">2.7.13.3</ecNumber>
    </recommendedName>
</protein>
<evidence type="ECO:0000256" key="11">
    <source>
        <dbReference type="ARBA" id="ARBA00022989"/>
    </source>
</evidence>
<evidence type="ECO:0000256" key="8">
    <source>
        <dbReference type="ARBA" id="ARBA00022692"/>
    </source>
</evidence>
<dbReference type="GO" id="GO:0000155">
    <property type="term" value="F:phosphorelay sensor kinase activity"/>
    <property type="evidence" value="ECO:0007669"/>
    <property type="project" value="InterPro"/>
</dbReference>
<dbReference type="PRINTS" id="PR00344">
    <property type="entry name" value="BCTRLSENSOR"/>
</dbReference>
<keyword evidence="15" id="KW-0175">Coiled coil</keyword>
<proteinExistence type="predicted"/>
<dbReference type="InterPro" id="IPR004358">
    <property type="entry name" value="Sig_transdc_His_kin-like_C"/>
</dbReference>
<dbReference type="InterPro" id="IPR008207">
    <property type="entry name" value="Sig_transdc_His_kin_Hpt_dom"/>
</dbReference>
<comment type="caution">
    <text evidence="20">The sequence shown here is derived from an EMBL/GenBank/DDBJ whole genome shotgun (WGS) entry which is preliminary data.</text>
</comment>
<dbReference type="FunFam" id="3.30.565.10:FF:000010">
    <property type="entry name" value="Sensor histidine kinase RcsC"/>
    <property type="match status" value="1"/>
</dbReference>
<dbReference type="InterPro" id="IPR036097">
    <property type="entry name" value="HisK_dim/P_sf"/>
</dbReference>
<dbReference type="InterPro" id="IPR001789">
    <property type="entry name" value="Sig_transdc_resp-reg_receiver"/>
</dbReference>
<dbReference type="SUPFAM" id="SSF47384">
    <property type="entry name" value="Homodimeric domain of signal transducing histidine kinase"/>
    <property type="match status" value="1"/>
</dbReference>
<keyword evidence="9" id="KW-0418">Kinase</keyword>
<keyword evidence="6 14" id="KW-0597">Phosphoprotein</keyword>
<dbReference type="PANTHER" id="PTHR43047">
    <property type="entry name" value="TWO-COMPONENT HISTIDINE PROTEIN KINASE"/>
    <property type="match status" value="1"/>
</dbReference>
<dbReference type="PANTHER" id="PTHR43047:SF72">
    <property type="entry name" value="OSMOSENSING HISTIDINE PROTEIN KINASE SLN1"/>
    <property type="match status" value="1"/>
</dbReference>
<dbReference type="EC" id="2.7.13.3" evidence="3"/>
<dbReference type="InterPro" id="IPR005467">
    <property type="entry name" value="His_kinase_dom"/>
</dbReference>
<dbReference type="InterPro" id="IPR003661">
    <property type="entry name" value="HisK_dim/P_dom"/>
</dbReference>
<dbReference type="CDD" id="cd16922">
    <property type="entry name" value="HATPase_EvgS-ArcB-TorS-like"/>
    <property type="match status" value="1"/>
</dbReference>
<evidence type="ECO:0000256" key="13">
    <source>
        <dbReference type="PROSITE-ProRule" id="PRU00110"/>
    </source>
</evidence>
<keyword evidence="4" id="KW-1003">Cell membrane</keyword>
<feature type="coiled-coil region" evidence="15">
    <location>
        <begin position="249"/>
        <end position="276"/>
    </location>
</feature>
<dbReference type="AlphaFoldDB" id="A0A9D2HTK3"/>
<feature type="transmembrane region" description="Helical" evidence="16">
    <location>
        <begin position="223"/>
        <end position="243"/>
    </location>
</feature>
<dbReference type="SUPFAM" id="SSF52172">
    <property type="entry name" value="CheY-like"/>
    <property type="match status" value="1"/>
</dbReference>
<sequence>MNKVSRLKVVAGFTLLLAVLFYSLDFVQKEVDTLLHTEGQDTQWMDSLSVLLKQKDENTVRILRTLTEVNDSLISKSQIESIITSQDTMLVRPRVQRRVVRHEDTLVTQHEKKGFFRRLRDAFVPPKQDSAIQVKTRVEYVEDTLLEAYNPVDTLQARLRAVVERERRADTVIRRRRRRLQAVNSRLSARIDTLLKHYEEGLLLRARAEAEHRQEVRSRSAQTIGGIATGAVVLAALFLLLIGRDIGRNNRYRRELEEARRRAEDLLAVREKMMLAITHDFKAPLGSIMGYADLLSRLTTDERQRFYLNNMKTSSEHLLKLVTDLLDFHRLDLHKAEINRVPFHPARLLEEIRVSFEPLTAAKGLELRCDISPELHATYISDPLRLRQIVSNLLSNAVKFTEHGSITLRASWREHRLILAVADTGCGMDPADRDRIFQEFTRLPGAQGQEGFGLGLSIVRMLVNLLGGSIKVESRLGQGSTFTVDLPLDKALVNEEVSVEKEEPARLSVPAAQARHDHPSHAFPPSSPKRLLLIDDDRIQLTLTVAMLRQGGIEALACQQVDELLEALRTQDFDVLLTDVQMPALNGFELLRLLRASNISLARTIPVVAVTARSDMQRADFESHGFAGCLHKPFTVQELLGELQRIGGDNAFVPPSPPPSSTPSAGIDLSALTAFSADDPEAASSILRSFVEETRGNADRLRRAIEAADVAGSSAVAHKMIPLFTLIKATRIVPLLRRLEAARTGTLTPELHAVADEVLAGVEQVLKEAEQTVEPIK</sequence>
<dbReference type="InterPro" id="IPR011006">
    <property type="entry name" value="CheY-like_superfamily"/>
</dbReference>
<evidence type="ECO:0000256" key="14">
    <source>
        <dbReference type="PROSITE-ProRule" id="PRU00169"/>
    </source>
</evidence>
<keyword evidence="10" id="KW-0547">Nucleotide-binding</keyword>
<dbReference type="Gene3D" id="3.40.50.2300">
    <property type="match status" value="1"/>
</dbReference>
<keyword evidence="12 16" id="KW-0472">Membrane</keyword>
<dbReference type="SMART" id="SM00387">
    <property type="entry name" value="HATPase_c"/>
    <property type="match status" value="1"/>
</dbReference>
<evidence type="ECO:0000256" key="3">
    <source>
        <dbReference type="ARBA" id="ARBA00012438"/>
    </source>
</evidence>
<name>A0A9D2HTK3_9BACE</name>
<dbReference type="Gene3D" id="3.30.565.10">
    <property type="entry name" value="Histidine kinase-like ATPase, C-terminal domain"/>
    <property type="match status" value="1"/>
</dbReference>
<gene>
    <name evidence="20" type="ORF">H9950_03580</name>
</gene>
<evidence type="ECO:0000256" key="15">
    <source>
        <dbReference type="SAM" id="Coils"/>
    </source>
</evidence>
<feature type="domain" description="HPt" evidence="19">
    <location>
        <begin position="679"/>
        <end position="776"/>
    </location>
</feature>
<feature type="domain" description="Response regulatory" evidence="18">
    <location>
        <begin position="530"/>
        <end position="647"/>
    </location>
</feature>
<dbReference type="PROSITE" id="PS50109">
    <property type="entry name" value="HIS_KIN"/>
    <property type="match status" value="1"/>
</dbReference>
<evidence type="ECO:0000256" key="7">
    <source>
        <dbReference type="ARBA" id="ARBA00022679"/>
    </source>
</evidence>
<evidence type="ECO:0000313" key="20">
    <source>
        <dbReference type="EMBL" id="HJA85270.1"/>
    </source>
</evidence>
<dbReference type="PROSITE" id="PS50894">
    <property type="entry name" value="HPT"/>
    <property type="match status" value="1"/>
</dbReference>
<feature type="modified residue" description="Phosphohistidine" evidence="13">
    <location>
        <position position="718"/>
    </location>
</feature>
<evidence type="ECO:0000256" key="16">
    <source>
        <dbReference type="SAM" id="Phobius"/>
    </source>
</evidence>
<reference evidence="20" key="1">
    <citation type="journal article" date="2021" name="PeerJ">
        <title>Extensive microbial diversity within the chicken gut microbiome revealed by metagenomics and culture.</title>
        <authorList>
            <person name="Gilroy R."/>
            <person name="Ravi A."/>
            <person name="Getino M."/>
            <person name="Pursley I."/>
            <person name="Horton D.L."/>
            <person name="Alikhan N.F."/>
            <person name="Baker D."/>
            <person name="Gharbi K."/>
            <person name="Hall N."/>
            <person name="Watson M."/>
            <person name="Adriaenssens E.M."/>
            <person name="Foster-Nyarko E."/>
            <person name="Jarju S."/>
            <person name="Secka A."/>
            <person name="Antonio M."/>
            <person name="Oren A."/>
            <person name="Chaudhuri R.R."/>
            <person name="La Ragione R."/>
            <person name="Hildebrand F."/>
            <person name="Pallen M.J."/>
        </authorList>
    </citation>
    <scope>NUCLEOTIDE SEQUENCE</scope>
    <source>
        <strain evidence="20">ChiHjej12B11-9795</strain>
    </source>
</reference>
<evidence type="ECO:0000256" key="12">
    <source>
        <dbReference type="ARBA" id="ARBA00023136"/>
    </source>
</evidence>
<evidence type="ECO:0000313" key="21">
    <source>
        <dbReference type="Proteomes" id="UP000823862"/>
    </source>
</evidence>
<organism evidence="20 21">
    <name type="scientific">Candidatus Bacteroides avicola</name>
    <dbReference type="NCBI Taxonomy" id="2838468"/>
    <lineage>
        <taxon>Bacteria</taxon>
        <taxon>Pseudomonadati</taxon>
        <taxon>Bacteroidota</taxon>
        <taxon>Bacteroidia</taxon>
        <taxon>Bacteroidales</taxon>
        <taxon>Bacteroidaceae</taxon>
        <taxon>Bacteroides</taxon>
    </lineage>
</organism>
<dbReference type="FunFam" id="1.10.287.130:FF:000120">
    <property type="entry name" value="RteA, two-component system histidine kinase, with response regulator receiver domain"/>
    <property type="match status" value="1"/>
</dbReference>
<dbReference type="Pfam" id="PF00072">
    <property type="entry name" value="Response_reg"/>
    <property type="match status" value="1"/>
</dbReference>
<keyword evidence="7" id="KW-0808">Transferase</keyword>
<dbReference type="InterPro" id="IPR036641">
    <property type="entry name" value="HPT_dom_sf"/>
</dbReference>
<dbReference type="Pfam" id="PF02518">
    <property type="entry name" value="HATPase_c"/>
    <property type="match status" value="1"/>
</dbReference>
<evidence type="ECO:0000259" key="18">
    <source>
        <dbReference type="PROSITE" id="PS50110"/>
    </source>
</evidence>
<evidence type="ECO:0000256" key="2">
    <source>
        <dbReference type="ARBA" id="ARBA00004429"/>
    </source>
</evidence>
<feature type="domain" description="Histidine kinase" evidence="17">
    <location>
        <begin position="276"/>
        <end position="490"/>
    </location>
</feature>
<evidence type="ECO:0000256" key="10">
    <source>
        <dbReference type="ARBA" id="ARBA00022840"/>
    </source>
</evidence>